<dbReference type="Gene3D" id="3.40.50.2300">
    <property type="match status" value="2"/>
</dbReference>
<dbReference type="Proteomes" id="UP001165270">
    <property type="component" value="Unassembled WGS sequence"/>
</dbReference>
<dbReference type="SUPFAM" id="SSF53822">
    <property type="entry name" value="Periplasmic binding protein-like I"/>
    <property type="match status" value="1"/>
</dbReference>
<evidence type="ECO:0000259" key="5">
    <source>
        <dbReference type="Pfam" id="PF13458"/>
    </source>
</evidence>
<evidence type="ECO:0000256" key="4">
    <source>
        <dbReference type="SAM" id="SignalP"/>
    </source>
</evidence>
<dbReference type="EMBL" id="JALDAX010000005">
    <property type="protein sequence ID" value="MCI3241266.1"/>
    <property type="molecule type" value="Genomic_DNA"/>
</dbReference>
<feature type="chain" id="PRO_5046112891" evidence="4">
    <location>
        <begin position="37"/>
        <end position="435"/>
    </location>
</feature>
<dbReference type="Pfam" id="PF13458">
    <property type="entry name" value="Peripla_BP_6"/>
    <property type="match status" value="1"/>
</dbReference>
<proteinExistence type="inferred from homology"/>
<evidence type="ECO:0000313" key="7">
    <source>
        <dbReference type="Proteomes" id="UP001165270"/>
    </source>
</evidence>
<keyword evidence="2 4" id="KW-0732">Signal</keyword>
<feature type="signal peptide" evidence="4">
    <location>
        <begin position="1"/>
        <end position="36"/>
    </location>
</feature>
<gene>
    <name evidence="6" type="ORF">MQN93_16230</name>
</gene>
<accession>A0ABS9XIW8</accession>
<evidence type="ECO:0000256" key="2">
    <source>
        <dbReference type="ARBA" id="ARBA00022729"/>
    </source>
</evidence>
<dbReference type="InterPro" id="IPR028082">
    <property type="entry name" value="Peripla_BP_I"/>
</dbReference>
<dbReference type="RefSeq" id="WP_016436615.1">
    <property type="nucleotide sequence ID" value="NZ_JALDAX010000005.1"/>
</dbReference>
<dbReference type="InterPro" id="IPR028081">
    <property type="entry name" value="Leu-bd"/>
</dbReference>
<dbReference type="PROSITE" id="PS51257">
    <property type="entry name" value="PROKAR_LIPOPROTEIN"/>
    <property type="match status" value="1"/>
</dbReference>
<sequence length="435" mass="45343">MTGRRRTRTTLLPIRTRPRRATVLSTAALAACASLAAGCGAIPGATGGSGDGPITVMTWAPEQTGSTNKPGMPAFAKAYARWVNAHGGLSGRKLKVVTCNDHNDSVAAAKCANTAVKDDVVAVVGSYSQYGDSYLPTLESAGIPYIGGYGVTTAEFTSPLSYPVNGGQPSLLAGLGRELAAGCGPVALIRPDSIAGDELPAMLDSGLKAGGHPSSVDQRAADDTTEYAGPSRKALTASTADPAKKGCVIPALGDRTDTFMDSFRRDREDYPAVKTAATLDSVDQTVINESGGPSGPYEGSYVSGWYPVTSDPRWDPMKKVIQEQAFGDNRIDPADAGVQTTWIAYTVFKAVVESLGDQDVTADTVRKTLDDGLKIGTGGLTPTLSWATESPLAAIGFPRLVNADLTLQRVRQGRLVAVDKGFVNVTKTLEGADVN</sequence>
<feature type="domain" description="Leucine-binding protein" evidence="5">
    <location>
        <begin position="68"/>
        <end position="371"/>
    </location>
</feature>
<keyword evidence="7" id="KW-1185">Reference proteome</keyword>
<comment type="caution">
    <text evidence="6">The sequence shown here is derived from an EMBL/GenBank/DDBJ whole genome shotgun (WGS) entry which is preliminary data.</text>
</comment>
<evidence type="ECO:0000313" key="6">
    <source>
        <dbReference type="EMBL" id="MCI3241266.1"/>
    </source>
</evidence>
<evidence type="ECO:0000256" key="1">
    <source>
        <dbReference type="ARBA" id="ARBA00010062"/>
    </source>
</evidence>
<evidence type="ECO:0000256" key="3">
    <source>
        <dbReference type="SAM" id="MobiDB-lite"/>
    </source>
</evidence>
<reference evidence="6" key="1">
    <citation type="submission" date="2022-03" db="EMBL/GenBank/DDBJ databases">
        <title>Streptomyces 7R015 and 7R016 isolated from Barleria lupulina in Thailand.</title>
        <authorList>
            <person name="Kanchanasin P."/>
            <person name="Phongsopitanun W."/>
            <person name="Tanasupawat S."/>
        </authorList>
    </citation>
    <scope>NUCLEOTIDE SEQUENCE</scope>
    <source>
        <strain evidence="6">7R016</strain>
    </source>
</reference>
<protein>
    <submittedName>
        <fullName evidence="6">ABC transporter substrate-binding protein</fullName>
    </submittedName>
</protein>
<comment type="similarity">
    <text evidence="1">Belongs to the leucine-binding protein family.</text>
</comment>
<name>A0ABS9XIW8_9ACTN</name>
<organism evidence="6 7">
    <name type="scientific">Streptomyces spinosisporus</name>
    <dbReference type="NCBI Taxonomy" id="2927582"/>
    <lineage>
        <taxon>Bacteria</taxon>
        <taxon>Bacillati</taxon>
        <taxon>Actinomycetota</taxon>
        <taxon>Actinomycetes</taxon>
        <taxon>Kitasatosporales</taxon>
        <taxon>Streptomycetaceae</taxon>
        <taxon>Streptomyces</taxon>
    </lineage>
</organism>
<feature type="region of interest" description="Disordered" evidence="3">
    <location>
        <begin position="205"/>
        <end position="240"/>
    </location>
</feature>